<accession>A0A1E1W824</accession>
<feature type="non-terminal residue" evidence="3">
    <location>
        <position position="1"/>
    </location>
</feature>
<proteinExistence type="predicted"/>
<organism evidence="3">
    <name type="scientific">Pectinophora gossypiella</name>
    <name type="common">Cotton pink bollworm</name>
    <name type="synonym">Depressaria gossypiella</name>
    <dbReference type="NCBI Taxonomy" id="13191"/>
    <lineage>
        <taxon>Eukaryota</taxon>
        <taxon>Metazoa</taxon>
        <taxon>Ecdysozoa</taxon>
        <taxon>Arthropoda</taxon>
        <taxon>Hexapoda</taxon>
        <taxon>Insecta</taxon>
        <taxon>Pterygota</taxon>
        <taxon>Neoptera</taxon>
        <taxon>Endopterygota</taxon>
        <taxon>Lepidoptera</taxon>
        <taxon>Glossata</taxon>
        <taxon>Ditrysia</taxon>
        <taxon>Gelechioidea</taxon>
        <taxon>Gelechiidae</taxon>
        <taxon>Apatetrinae</taxon>
        <taxon>Pectinophora</taxon>
    </lineage>
</organism>
<dbReference type="AlphaFoldDB" id="A0A1E1W824"/>
<dbReference type="EMBL" id="GDQN01007950">
    <property type="protein sequence ID" value="JAT83104.1"/>
    <property type="molecule type" value="Transcribed_RNA"/>
</dbReference>
<feature type="compositionally biased region" description="Polar residues" evidence="2">
    <location>
        <begin position="1"/>
        <end position="20"/>
    </location>
</feature>
<keyword evidence="1" id="KW-0175">Coiled coil</keyword>
<evidence type="ECO:0000313" key="3">
    <source>
        <dbReference type="EMBL" id="JAT83104.1"/>
    </source>
</evidence>
<dbReference type="Gene3D" id="1.10.287.950">
    <property type="entry name" value="Methyl-accepting chemotaxis protein"/>
    <property type="match status" value="1"/>
</dbReference>
<feature type="coiled-coil region" evidence="1">
    <location>
        <begin position="76"/>
        <end position="117"/>
    </location>
</feature>
<feature type="non-terminal residue" evidence="3">
    <location>
        <position position="150"/>
    </location>
</feature>
<protein>
    <submittedName>
        <fullName evidence="3">Uncharacterized protein</fullName>
    </submittedName>
</protein>
<reference evidence="3" key="1">
    <citation type="submission" date="2015-09" db="EMBL/GenBank/DDBJ databases">
        <title>De novo assembly of Pectinophora gossypiella (Pink Bollworm) gut transcriptome.</title>
        <authorList>
            <person name="Tassone E.E."/>
        </authorList>
    </citation>
    <scope>NUCLEOTIDE SEQUENCE</scope>
</reference>
<name>A0A1E1W824_PECGO</name>
<sequence>PNLNKDYSSNPDLASGSDLNTTHRKRKQPDDDLTETFCGLAKELKATLHEWKSDFDKKFEIITDIKTATDSLTKSIEDIKSEISSLSTNQQSLKQDINKLSRENTEVKKSLSTLETAVQFHADQQEDILCRVSKLETAMKNSHDPQKKIT</sequence>
<evidence type="ECO:0000256" key="2">
    <source>
        <dbReference type="SAM" id="MobiDB-lite"/>
    </source>
</evidence>
<evidence type="ECO:0000256" key="1">
    <source>
        <dbReference type="SAM" id="Coils"/>
    </source>
</evidence>
<feature type="region of interest" description="Disordered" evidence="2">
    <location>
        <begin position="1"/>
        <end position="32"/>
    </location>
</feature>
<gene>
    <name evidence="3" type="ORF">g.2881</name>
</gene>